<evidence type="ECO:0000256" key="3">
    <source>
        <dbReference type="SAM" id="MobiDB-lite"/>
    </source>
</evidence>
<feature type="coiled-coil region" evidence="2">
    <location>
        <begin position="19"/>
        <end position="61"/>
    </location>
</feature>
<comment type="similarity">
    <text evidence="1">Belongs to the UPF0751 family.</text>
</comment>
<comment type="caution">
    <text evidence="4">The sequence shown here is derived from an EMBL/GenBank/DDBJ whole genome shotgun (WGS) entry which is preliminary data.</text>
</comment>
<evidence type="ECO:0000313" key="4">
    <source>
        <dbReference type="EMBL" id="MFG3816017.1"/>
    </source>
</evidence>
<evidence type="ECO:0000313" key="5">
    <source>
        <dbReference type="Proteomes" id="UP001604335"/>
    </source>
</evidence>
<dbReference type="InterPro" id="IPR016772">
    <property type="entry name" value="UCP020408"/>
</dbReference>
<proteinExistence type="inferred from homology"/>
<name>A0ABW7C5S5_9CYAN</name>
<keyword evidence="2" id="KW-0175">Coiled coil</keyword>
<accession>A0ABW7C5S5</accession>
<gene>
    <name evidence="4" type="ORF">VPK24_00080</name>
</gene>
<reference evidence="5" key="1">
    <citation type="journal article" date="2024" name="Algal Res.">
        <title>Biochemical, toxicological and genomic investigation of a high-biomass producing Limnothrix strain isolated from Italian shallow drinking water reservoir.</title>
        <authorList>
            <person name="Simonazzi M."/>
            <person name="Shishido T.K."/>
            <person name="Delbaje E."/>
            <person name="Wahlsten M."/>
            <person name="Fewer D.P."/>
            <person name="Sivonen K."/>
            <person name="Pezzolesi L."/>
            <person name="Pistocchi R."/>
        </authorList>
    </citation>
    <scope>NUCLEOTIDE SEQUENCE [LARGE SCALE GENOMIC DNA]</scope>
    <source>
        <strain evidence="5">LRLZ20PSL1</strain>
    </source>
</reference>
<dbReference type="Proteomes" id="UP001604335">
    <property type="component" value="Unassembled WGS sequence"/>
</dbReference>
<keyword evidence="5" id="KW-1185">Reference proteome</keyword>
<organism evidence="4 5">
    <name type="scientific">Limnothrix redekei LRLZ20PSL1</name>
    <dbReference type="NCBI Taxonomy" id="3112953"/>
    <lineage>
        <taxon>Bacteria</taxon>
        <taxon>Bacillati</taxon>
        <taxon>Cyanobacteriota</taxon>
        <taxon>Cyanophyceae</taxon>
        <taxon>Pseudanabaenales</taxon>
        <taxon>Pseudanabaenaceae</taxon>
        <taxon>Limnothrix</taxon>
    </lineage>
</organism>
<dbReference type="EMBL" id="JAZAQF010000001">
    <property type="protein sequence ID" value="MFG3816017.1"/>
    <property type="molecule type" value="Genomic_DNA"/>
</dbReference>
<dbReference type="RefSeq" id="WP_393009619.1">
    <property type="nucleotide sequence ID" value="NZ_JAZAQF010000001.1"/>
</dbReference>
<sequence>MDITELNELESSVQDLISAAKVELEAKRLEKQRDEYYQHALAEIEARLNAVLAQVQTTLKELPADEFGDSITRRKLQEKEADILQQLADAPRLASEAADRQLILQEERLIEERLLDQTNRWRYELKEDLLDMIRDQQDFYSATDAAVAIRGYMHDLKAIDALTEVLEALMDQINQHSEEGPVAKRRGNDEQTLMFIYEKAMQNRARVERSPDVRPQTRHRSSERRPNPYSELAGKVVVFGGHDRLESAVRNRLRESKVELVWCTAQAGLNMAQQGESHISSADLVIIVTGYASHSLTEKAIQSAKKMGIAPEMVNTTGMTKLLETIEFGLKAKLLAKRLGG</sequence>
<dbReference type="Pfam" id="PF10087">
    <property type="entry name" value="DUF2325"/>
    <property type="match status" value="1"/>
</dbReference>
<evidence type="ECO:0000256" key="2">
    <source>
        <dbReference type="SAM" id="Coils"/>
    </source>
</evidence>
<protein>
    <submittedName>
        <fullName evidence="4">DUF2325 domain-containing protein</fullName>
    </submittedName>
</protein>
<feature type="region of interest" description="Disordered" evidence="3">
    <location>
        <begin position="204"/>
        <end position="228"/>
    </location>
</feature>
<evidence type="ECO:0000256" key="1">
    <source>
        <dbReference type="ARBA" id="ARBA00007189"/>
    </source>
</evidence>